<protein>
    <submittedName>
        <fullName evidence="1">Uncharacterized protein</fullName>
    </submittedName>
</protein>
<gene>
    <name evidence="1" type="ORF">C8A05DRAFT_38079</name>
</gene>
<evidence type="ECO:0000313" key="2">
    <source>
        <dbReference type="Proteomes" id="UP001303889"/>
    </source>
</evidence>
<proteinExistence type="predicted"/>
<dbReference type="AlphaFoldDB" id="A0AAN6MDJ7"/>
<keyword evidence="2" id="KW-1185">Reference proteome</keyword>
<evidence type="ECO:0000313" key="1">
    <source>
        <dbReference type="EMBL" id="KAK3898332.1"/>
    </source>
</evidence>
<reference evidence="1" key="2">
    <citation type="submission" date="2023-05" db="EMBL/GenBank/DDBJ databases">
        <authorList>
            <consortium name="Lawrence Berkeley National Laboratory"/>
            <person name="Steindorff A."/>
            <person name="Hensen N."/>
            <person name="Bonometti L."/>
            <person name="Westerberg I."/>
            <person name="Brannstrom I.O."/>
            <person name="Guillou S."/>
            <person name="Cros-Aarteil S."/>
            <person name="Calhoun S."/>
            <person name="Haridas S."/>
            <person name="Kuo A."/>
            <person name="Mondo S."/>
            <person name="Pangilinan J."/>
            <person name="Riley R."/>
            <person name="Labutti K."/>
            <person name="Andreopoulos B."/>
            <person name="Lipzen A."/>
            <person name="Chen C."/>
            <person name="Yanf M."/>
            <person name="Daum C."/>
            <person name="Ng V."/>
            <person name="Clum A."/>
            <person name="Ohm R."/>
            <person name="Martin F."/>
            <person name="Silar P."/>
            <person name="Natvig D."/>
            <person name="Lalanne C."/>
            <person name="Gautier V."/>
            <person name="Ament-Velasquez S.L."/>
            <person name="Kruys A."/>
            <person name="Hutchinson M.I."/>
            <person name="Powell A.J."/>
            <person name="Barry K."/>
            <person name="Miller A.N."/>
            <person name="Grigoriev I.V."/>
            <person name="Debuchy R."/>
            <person name="Gladieux P."/>
            <person name="Thoren M.H."/>
            <person name="Johannesson H."/>
        </authorList>
    </citation>
    <scope>NUCLEOTIDE SEQUENCE</scope>
    <source>
        <strain evidence="1">CBS 103.79</strain>
    </source>
</reference>
<dbReference type="EMBL" id="MU855955">
    <property type="protein sequence ID" value="KAK3898332.1"/>
    <property type="molecule type" value="Genomic_DNA"/>
</dbReference>
<dbReference type="Proteomes" id="UP001303889">
    <property type="component" value="Unassembled WGS sequence"/>
</dbReference>
<sequence length="83" mass="9101">MNRKIPGFYYDPQKGKYFRIEPTATAPSTAAWAAGNVRKRAAAEEEEARTRRARVRKEKGGVGRVKRAVAALGVTARVVGDGR</sequence>
<comment type="caution">
    <text evidence="1">The sequence shown here is derived from an EMBL/GenBank/DDBJ whole genome shotgun (WGS) entry which is preliminary data.</text>
</comment>
<reference evidence="1" key="1">
    <citation type="journal article" date="2023" name="Mol. Phylogenet. Evol.">
        <title>Genome-scale phylogeny and comparative genomics of the fungal order Sordariales.</title>
        <authorList>
            <person name="Hensen N."/>
            <person name="Bonometti L."/>
            <person name="Westerberg I."/>
            <person name="Brannstrom I.O."/>
            <person name="Guillou S."/>
            <person name="Cros-Aarteil S."/>
            <person name="Calhoun S."/>
            <person name="Haridas S."/>
            <person name="Kuo A."/>
            <person name="Mondo S."/>
            <person name="Pangilinan J."/>
            <person name="Riley R."/>
            <person name="LaButti K."/>
            <person name="Andreopoulos B."/>
            <person name="Lipzen A."/>
            <person name="Chen C."/>
            <person name="Yan M."/>
            <person name="Daum C."/>
            <person name="Ng V."/>
            <person name="Clum A."/>
            <person name="Steindorff A."/>
            <person name="Ohm R.A."/>
            <person name="Martin F."/>
            <person name="Silar P."/>
            <person name="Natvig D.O."/>
            <person name="Lalanne C."/>
            <person name="Gautier V."/>
            <person name="Ament-Velasquez S.L."/>
            <person name="Kruys A."/>
            <person name="Hutchinson M.I."/>
            <person name="Powell A.J."/>
            <person name="Barry K."/>
            <person name="Miller A.N."/>
            <person name="Grigoriev I.V."/>
            <person name="Debuchy R."/>
            <person name="Gladieux P."/>
            <person name="Hiltunen Thoren M."/>
            <person name="Johannesson H."/>
        </authorList>
    </citation>
    <scope>NUCLEOTIDE SEQUENCE</scope>
    <source>
        <strain evidence="1">CBS 103.79</strain>
    </source>
</reference>
<name>A0AAN6MDJ7_9PEZI</name>
<organism evidence="1 2">
    <name type="scientific">Staphylotrichum tortipilum</name>
    <dbReference type="NCBI Taxonomy" id="2831512"/>
    <lineage>
        <taxon>Eukaryota</taxon>
        <taxon>Fungi</taxon>
        <taxon>Dikarya</taxon>
        <taxon>Ascomycota</taxon>
        <taxon>Pezizomycotina</taxon>
        <taxon>Sordariomycetes</taxon>
        <taxon>Sordariomycetidae</taxon>
        <taxon>Sordariales</taxon>
        <taxon>Chaetomiaceae</taxon>
        <taxon>Staphylotrichum</taxon>
    </lineage>
</organism>
<accession>A0AAN6MDJ7</accession>
<feature type="non-terminal residue" evidence="1">
    <location>
        <position position="83"/>
    </location>
</feature>